<sequence>MPRRAATTAVKSKAVDVKSTTFDVLSLDPRLVSEIFKQCLPVYPAAPPLHGDLSPTKLTQICGQWRSIALNTPALWRAFSVFKGPDVLRVGDVPAIFQRFEDELKRAKLWAERSGPLPLSVRMWEGLGADDSDSDSDSESQGRRKRRRKPRRSYSDSDSDSESPGNSKRKLKRSFKRTRNEAWTMLLSNRNRLEYASLTLLPTWFEGQRHLRGSFPALRLLEVDSEWIDERDRDGPHDTLGPLDAPLLDGVVLFWPHLSYADLCDSLPWSQLTKLDLSEVGLNTAVGILRKTTNLVHFCLQIDRLDYEVPPFDGIVELTKLETFRLRPEAYLRISEDVLTGLRLPALKAFRIEDQYFPTKRDGRSPGQIFARILQRFGANIQRVVVEGKHSSARRKTIQEDCRSVSKDFPKIEFVRQDSYARFPTQIKSWPEWSLRLQMNEG</sequence>
<accession>A0A8H6TT37</accession>
<dbReference type="EMBL" id="JACAZE010000001">
    <property type="protein sequence ID" value="KAF7322287.1"/>
    <property type="molecule type" value="Genomic_DNA"/>
</dbReference>
<dbReference type="AlphaFoldDB" id="A0A8H6TT37"/>
<gene>
    <name evidence="2" type="ORF">HMN09_00006100</name>
</gene>
<organism evidence="2 3">
    <name type="scientific">Mycena chlorophos</name>
    <name type="common">Agaric fungus</name>
    <name type="synonym">Agaricus chlorophos</name>
    <dbReference type="NCBI Taxonomy" id="658473"/>
    <lineage>
        <taxon>Eukaryota</taxon>
        <taxon>Fungi</taxon>
        <taxon>Dikarya</taxon>
        <taxon>Basidiomycota</taxon>
        <taxon>Agaricomycotina</taxon>
        <taxon>Agaricomycetes</taxon>
        <taxon>Agaricomycetidae</taxon>
        <taxon>Agaricales</taxon>
        <taxon>Marasmiineae</taxon>
        <taxon>Mycenaceae</taxon>
        <taxon>Mycena</taxon>
    </lineage>
</organism>
<dbReference type="OrthoDB" id="3139566at2759"/>
<dbReference type="Proteomes" id="UP000613580">
    <property type="component" value="Unassembled WGS sequence"/>
</dbReference>
<feature type="compositionally biased region" description="Basic residues" evidence="1">
    <location>
        <begin position="143"/>
        <end position="152"/>
    </location>
</feature>
<comment type="caution">
    <text evidence="2">The sequence shown here is derived from an EMBL/GenBank/DDBJ whole genome shotgun (WGS) entry which is preliminary data.</text>
</comment>
<name>A0A8H6TT37_MYCCL</name>
<proteinExistence type="predicted"/>
<evidence type="ECO:0008006" key="4">
    <source>
        <dbReference type="Google" id="ProtNLM"/>
    </source>
</evidence>
<keyword evidence="3" id="KW-1185">Reference proteome</keyword>
<evidence type="ECO:0000313" key="3">
    <source>
        <dbReference type="Proteomes" id="UP000613580"/>
    </source>
</evidence>
<protein>
    <recommendedName>
        <fullName evidence="4">F-box domain-containing protein</fullName>
    </recommendedName>
</protein>
<feature type="compositionally biased region" description="Acidic residues" evidence="1">
    <location>
        <begin position="128"/>
        <end position="138"/>
    </location>
</feature>
<feature type="region of interest" description="Disordered" evidence="1">
    <location>
        <begin position="128"/>
        <end position="176"/>
    </location>
</feature>
<evidence type="ECO:0000313" key="2">
    <source>
        <dbReference type="EMBL" id="KAF7322287.1"/>
    </source>
</evidence>
<feature type="compositionally biased region" description="Basic residues" evidence="1">
    <location>
        <begin position="167"/>
        <end position="176"/>
    </location>
</feature>
<evidence type="ECO:0000256" key="1">
    <source>
        <dbReference type="SAM" id="MobiDB-lite"/>
    </source>
</evidence>
<reference evidence="2" key="1">
    <citation type="submission" date="2020-05" db="EMBL/GenBank/DDBJ databases">
        <title>Mycena genomes resolve the evolution of fungal bioluminescence.</title>
        <authorList>
            <person name="Tsai I.J."/>
        </authorList>
    </citation>
    <scope>NUCLEOTIDE SEQUENCE</scope>
    <source>
        <strain evidence="2">110903Hualien_Pintung</strain>
    </source>
</reference>